<dbReference type="AlphaFoldDB" id="A0A4U5MGG7"/>
<feature type="region of interest" description="Disordered" evidence="1">
    <location>
        <begin position="1"/>
        <end position="70"/>
    </location>
</feature>
<feature type="compositionally biased region" description="Low complexity" evidence="1">
    <location>
        <begin position="10"/>
        <end position="19"/>
    </location>
</feature>
<organism evidence="2 3">
    <name type="scientific">Steinernema carpocapsae</name>
    <name type="common">Entomopathogenic nematode</name>
    <dbReference type="NCBI Taxonomy" id="34508"/>
    <lineage>
        <taxon>Eukaryota</taxon>
        <taxon>Metazoa</taxon>
        <taxon>Ecdysozoa</taxon>
        <taxon>Nematoda</taxon>
        <taxon>Chromadorea</taxon>
        <taxon>Rhabditida</taxon>
        <taxon>Tylenchina</taxon>
        <taxon>Panagrolaimomorpha</taxon>
        <taxon>Strongyloidoidea</taxon>
        <taxon>Steinernematidae</taxon>
        <taxon>Steinernema</taxon>
    </lineage>
</organism>
<comment type="caution">
    <text evidence="2">The sequence shown here is derived from an EMBL/GenBank/DDBJ whole genome shotgun (WGS) entry which is preliminary data.</text>
</comment>
<dbReference type="Proteomes" id="UP000298663">
    <property type="component" value="Unassembled WGS sequence"/>
</dbReference>
<evidence type="ECO:0000256" key="1">
    <source>
        <dbReference type="SAM" id="MobiDB-lite"/>
    </source>
</evidence>
<sequence>MQKRAKVAVFGRRTNGRGFRTPEELEETVPRRLRRSEEEAEKEAESIRRRERSATRNNGLVPGDLRAFSS</sequence>
<name>A0A4U5MGG7_STECR</name>
<evidence type="ECO:0000313" key="3">
    <source>
        <dbReference type="Proteomes" id="UP000298663"/>
    </source>
</evidence>
<proteinExistence type="predicted"/>
<keyword evidence="3" id="KW-1185">Reference proteome</keyword>
<evidence type="ECO:0000313" key="2">
    <source>
        <dbReference type="EMBL" id="TKR68347.1"/>
    </source>
</evidence>
<dbReference type="EMBL" id="AZBU02000008">
    <property type="protein sequence ID" value="TKR68347.1"/>
    <property type="molecule type" value="Genomic_DNA"/>
</dbReference>
<reference evidence="2 3" key="2">
    <citation type="journal article" date="2019" name="G3 (Bethesda)">
        <title>Hybrid Assembly of the Genome of the Entomopathogenic Nematode Steinernema carpocapsae Identifies the X-Chromosome.</title>
        <authorList>
            <person name="Serra L."/>
            <person name="Macchietto M."/>
            <person name="Macias-Munoz A."/>
            <person name="McGill C.J."/>
            <person name="Rodriguez I.M."/>
            <person name="Rodriguez B."/>
            <person name="Murad R."/>
            <person name="Mortazavi A."/>
        </authorList>
    </citation>
    <scope>NUCLEOTIDE SEQUENCE [LARGE SCALE GENOMIC DNA]</scope>
    <source>
        <strain evidence="2 3">ALL</strain>
    </source>
</reference>
<reference evidence="2 3" key="1">
    <citation type="journal article" date="2015" name="Genome Biol.">
        <title>Comparative genomics of Steinernema reveals deeply conserved gene regulatory networks.</title>
        <authorList>
            <person name="Dillman A.R."/>
            <person name="Macchietto M."/>
            <person name="Porter C.F."/>
            <person name="Rogers A."/>
            <person name="Williams B."/>
            <person name="Antoshechkin I."/>
            <person name="Lee M.M."/>
            <person name="Goodwin Z."/>
            <person name="Lu X."/>
            <person name="Lewis E.E."/>
            <person name="Goodrich-Blair H."/>
            <person name="Stock S.P."/>
            <person name="Adams B.J."/>
            <person name="Sternberg P.W."/>
            <person name="Mortazavi A."/>
        </authorList>
    </citation>
    <scope>NUCLEOTIDE SEQUENCE [LARGE SCALE GENOMIC DNA]</scope>
    <source>
        <strain evidence="2 3">ALL</strain>
    </source>
</reference>
<gene>
    <name evidence="2" type="ORF">L596_024341</name>
</gene>
<accession>A0A4U5MGG7</accession>
<feature type="compositionally biased region" description="Basic and acidic residues" evidence="1">
    <location>
        <begin position="43"/>
        <end position="54"/>
    </location>
</feature>
<protein>
    <submittedName>
        <fullName evidence="2">Uncharacterized protein</fullName>
    </submittedName>
</protein>